<evidence type="ECO:0000313" key="2">
    <source>
        <dbReference type="EMBL" id="NCJ07443.1"/>
    </source>
</evidence>
<feature type="domain" description="Putative restriction endonuclease" evidence="1">
    <location>
        <begin position="14"/>
        <end position="180"/>
    </location>
</feature>
<dbReference type="CDD" id="cd06260">
    <property type="entry name" value="DUF820-like"/>
    <property type="match status" value="1"/>
</dbReference>
<name>A0A8K1ZZ21_9CYAN</name>
<organism evidence="2 3">
    <name type="scientific">Petrachloros mirabilis ULC683</name>
    <dbReference type="NCBI Taxonomy" id="2781853"/>
    <lineage>
        <taxon>Bacteria</taxon>
        <taxon>Bacillati</taxon>
        <taxon>Cyanobacteriota</taxon>
        <taxon>Cyanophyceae</taxon>
        <taxon>Synechococcales</taxon>
        <taxon>Petrachlorosaceae</taxon>
        <taxon>Petrachloros</taxon>
        <taxon>Petrachloros mirabilis</taxon>
    </lineage>
</organism>
<dbReference type="AlphaFoldDB" id="A0A8K1ZZ21"/>
<dbReference type="RefSeq" id="WP_161825921.1">
    <property type="nucleotide sequence ID" value="NZ_WVIC01000026.1"/>
</dbReference>
<sequence>MTITSSPPKTYTADEYLTLEVKSDIRHEYRHGAIMPMTGGTPEHNKIASALNALLWFALRGKSYSLFIADQRLWIPATDVYTYPDGMVIADPVELKPGRKDTVTNPLLLAEVLSDSTEKYDRGDKFEAYRTLATLQEYLLIDQYRLHVEQYVKQSEHEWLFTECSGLEARVQLSSIPIQLALKDLYQGVISA</sequence>
<evidence type="ECO:0000313" key="3">
    <source>
        <dbReference type="Proteomes" id="UP000607397"/>
    </source>
</evidence>
<dbReference type="Pfam" id="PF05685">
    <property type="entry name" value="Uma2"/>
    <property type="match status" value="1"/>
</dbReference>
<dbReference type="EMBL" id="WVIC01000026">
    <property type="protein sequence ID" value="NCJ07443.1"/>
    <property type="molecule type" value="Genomic_DNA"/>
</dbReference>
<keyword evidence="2" id="KW-0255">Endonuclease</keyword>
<keyword evidence="3" id="KW-1185">Reference proteome</keyword>
<dbReference type="GO" id="GO:0004519">
    <property type="term" value="F:endonuclease activity"/>
    <property type="evidence" value="ECO:0007669"/>
    <property type="project" value="UniProtKB-KW"/>
</dbReference>
<accession>A0A8K1ZZ21</accession>
<dbReference type="PANTHER" id="PTHR36558:SF1">
    <property type="entry name" value="RESTRICTION ENDONUCLEASE DOMAIN-CONTAINING PROTEIN-RELATED"/>
    <property type="match status" value="1"/>
</dbReference>
<dbReference type="Proteomes" id="UP000607397">
    <property type="component" value="Unassembled WGS sequence"/>
</dbReference>
<dbReference type="InterPro" id="IPR011335">
    <property type="entry name" value="Restrct_endonuc-II-like"/>
</dbReference>
<comment type="caution">
    <text evidence="2">The sequence shown here is derived from an EMBL/GenBank/DDBJ whole genome shotgun (WGS) entry which is preliminary data.</text>
</comment>
<dbReference type="SUPFAM" id="SSF52980">
    <property type="entry name" value="Restriction endonuclease-like"/>
    <property type="match status" value="1"/>
</dbReference>
<dbReference type="PANTHER" id="PTHR36558">
    <property type="entry name" value="GLR1098 PROTEIN"/>
    <property type="match status" value="1"/>
</dbReference>
<proteinExistence type="predicted"/>
<protein>
    <submittedName>
        <fullName evidence="2">Uma2 family endonuclease</fullName>
    </submittedName>
</protein>
<dbReference type="InterPro" id="IPR008538">
    <property type="entry name" value="Uma2"/>
</dbReference>
<evidence type="ECO:0000259" key="1">
    <source>
        <dbReference type="Pfam" id="PF05685"/>
    </source>
</evidence>
<reference evidence="2" key="1">
    <citation type="submission" date="2019-12" db="EMBL/GenBank/DDBJ databases">
        <title>High-Quality draft genome sequences of three cyanobacteria isolated from the limestone walls of the Old Cathedral of Coimbra.</title>
        <authorList>
            <person name="Tiago I."/>
            <person name="Soares F."/>
            <person name="Portugal A."/>
        </authorList>
    </citation>
    <scope>NUCLEOTIDE SEQUENCE [LARGE SCALE GENOMIC DNA]</scope>
    <source>
        <strain evidence="2">C</strain>
    </source>
</reference>
<dbReference type="InterPro" id="IPR012296">
    <property type="entry name" value="Nuclease_put_TT1808"/>
</dbReference>
<dbReference type="Gene3D" id="3.90.1570.10">
    <property type="entry name" value="tt1808, chain A"/>
    <property type="match status" value="1"/>
</dbReference>
<keyword evidence="2" id="KW-0378">Hydrolase</keyword>
<keyword evidence="2" id="KW-0540">Nuclease</keyword>
<gene>
    <name evidence="2" type="ORF">GS597_13180</name>
</gene>